<keyword evidence="2" id="KW-1185">Reference proteome</keyword>
<dbReference type="EMBL" id="JAUEPN010000002">
    <property type="protein sequence ID" value="KAK3298295.1"/>
    <property type="molecule type" value="Genomic_DNA"/>
</dbReference>
<organism evidence="1 2">
    <name type="scientific">Chaetomium fimeti</name>
    <dbReference type="NCBI Taxonomy" id="1854472"/>
    <lineage>
        <taxon>Eukaryota</taxon>
        <taxon>Fungi</taxon>
        <taxon>Dikarya</taxon>
        <taxon>Ascomycota</taxon>
        <taxon>Pezizomycotina</taxon>
        <taxon>Sordariomycetes</taxon>
        <taxon>Sordariomycetidae</taxon>
        <taxon>Sordariales</taxon>
        <taxon>Chaetomiaceae</taxon>
        <taxon>Chaetomium</taxon>
    </lineage>
</organism>
<name>A0AAE0LUZ5_9PEZI</name>
<dbReference type="Proteomes" id="UP001278766">
    <property type="component" value="Unassembled WGS sequence"/>
</dbReference>
<proteinExistence type="predicted"/>
<reference evidence="1" key="2">
    <citation type="submission" date="2023-06" db="EMBL/GenBank/DDBJ databases">
        <authorList>
            <consortium name="Lawrence Berkeley National Laboratory"/>
            <person name="Haridas S."/>
            <person name="Hensen N."/>
            <person name="Bonometti L."/>
            <person name="Westerberg I."/>
            <person name="Brannstrom I.O."/>
            <person name="Guillou S."/>
            <person name="Cros-Aarteil S."/>
            <person name="Calhoun S."/>
            <person name="Kuo A."/>
            <person name="Mondo S."/>
            <person name="Pangilinan J."/>
            <person name="Riley R."/>
            <person name="Labutti K."/>
            <person name="Andreopoulos B."/>
            <person name="Lipzen A."/>
            <person name="Chen C."/>
            <person name="Yanf M."/>
            <person name="Daum C."/>
            <person name="Ng V."/>
            <person name="Clum A."/>
            <person name="Steindorff A."/>
            <person name="Ohm R."/>
            <person name="Martin F."/>
            <person name="Silar P."/>
            <person name="Natvig D."/>
            <person name="Lalanne C."/>
            <person name="Gautier V."/>
            <person name="Ament-Velasquez S.L."/>
            <person name="Kruys A."/>
            <person name="Hutchinson M.I."/>
            <person name="Powell A.J."/>
            <person name="Barry K."/>
            <person name="Miller A.N."/>
            <person name="Grigoriev I.V."/>
            <person name="Debuchy R."/>
            <person name="Gladieux P."/>
            <person name="Thoren M.H."/>
            <person name="Johannesson H."/>
        </authorList>
    </citation>
    <scope>NUCLEOTIDE SEQUENCE</scope>
    <source>
        <strain evidence="1">CBS 168.71</strain>
    </source>
</reference>
<comment type="caution">
    <text evidence="1">The sequence shown here is derived from an EMBL/GenBank/DDBJ whole genome shotgun (WGS) entry which is preliminary data.</text>
</comment>
<evidence type="ECO:0000313" key="1">
    <source>
        <dbReference type="EMBL" id="KAK3298295.1"/>
    </source>
</evidence>
<dbReference type="RefSeq" id="XP_062661809.1">
    <property type="nucleotide sequence ID" value="XM_062808655.1"/>
</dbReference>
<accession>A0AAE0LUZ5</accession>
<evidence type="ECO:0000313" key="2">
    <source>
        <dbReference type="Proteomes" id="UP001278766"/>
    </source>
</evidence>
<reference evidence="1" key="1">
    <citation type="journal article" date="2023" name="Mol. Phylogenet. Evol.">
        <title>Genome-scale phylogeny and comparative genomics of the fungal order Sordariales.</title>
        <authorList>
            <person name="Hensen N."/>
            <person name="Bonometti L."/>
            <person name="Westerberg I."/>
            <person name="Brannstrom I.O."/>
            <person name="Guillou S."/>
            <person name="Cros-Aarteil S."/>
            <person name="Calhoun S."/>
            <person name="Haridas S."/>
            <person name="Kuo A."/>
            <person name="Mondo S."/>
            <person name="Pangilinan J."/>
            <person name="Riley R."/>
            <person name="LaButti K."/>
            <person name="Andreopoulos B."/>
            <person name="Lipzen A."/>
            <person name="Chen C."/>
            <person name="Yan M."/>
            <person name="Daum C."/>
            <person name="Ng V."/>
            <person name="Clum A."/>
            <person name="Steindorff A."/>
            <person name="Ohm R.A."/>
            <person name="Martin F."/>
            <person name="Silar P."/>
            <person name="Natvig D.O."/>
            <person name="Lalanne C."/>
            <person name="Gautier V."/>
            <person name="Ament-Velasquez S.L."/>
            <person name="Kruys A."/>
            <person name="Hutchinson M.I."/>
            <person name="Powell A.J."/>
            <person name="Barry K."/>
            <person name="Miller A.N."/>
            <person name="Grigoriev I.V."/>
            <person name="Debuchy R."/>
            <person name="Gladieux P."/>
            <person name="Hiltunen Thoren M."/>
            <person name="Johannesson H."/>
        </authorList>
    </citation>
    <scope>NUCLEOTIDE SEQUENCE</scope>
    <source>
        <strain evidence="1">CBS 168.71</strain>
    </source>
</reference>
<dbReference type="GeneID" id="87845603"/>
<sequence>MARWLGVSWLVVGGGLESVRPSVSERPDDSLGRRGETGRRLARFKTTLGLTKQAPHAGLAPSLGNVVFLSSAGGLRFQGTTDLLSNPLESKWW</sequence>
<dbReference type="AlphaFoldDB" id="A0AAE0LUZ5"/>
<protein>
    <submittedName>
        <fullName evidence="1">Uncharacterized protein</fullName>
    </submittedName>
</protein>
<gene>
    <name evidence="1" type="ORF">B0H64DRAFT_71172</name>
</gene>